<name>A0A3P7NXU8_DIBLA</name>
<evidence type="ECO:0000313" key="2">
    <source>
        <dbReference type="EMBL" id="VDN41058.1"/>
    </source>
</evidence>
<reference evidence="2 3" key="1">
    <citation type="submission" date="2018-11" db="EMBL/GenBank/DDBJ databases">
        <authorList>
            <consortium name="Pathogen Informatics"/>
        </authorList>
    </citation>
    <scope>NUCLEOTIDE SEQUENCE [LARGE SCALE GENOMIC DNA]</scope>
</reference>
<organism evidence="2 3">
    <name type="scientific">Dibothriocephalus latus</name>
    <name type="common">Fish tapeworm</name>
    <name type="synonym">Diphyllobothrium latum</name>
    <dbReference type="NCBI Taxonomy" id="60516"/>
    <lineage>
        <taxon>Eukaryota</taxon>
        <taxon>Metazoa</taxon>
        <taxon>Spiralia</taxon>
        <taxon>Lophotrochozoa</taxon>
        <taxon>Platyhelminthes</taxon>
        <taxon>Cestoda</taxon>
        <taxon>Eucestoda</taxon>
        <taxon>Diphyllobothriidea</taxon>
        <taxon>Diphyllobothriidae</taxon>
        <taxon>Dibothriocephalus</taxon>
    </lineage>
</organism>
<dbReference type="EMBL" id="UYRU01100308">
    <property type="protein sequence ID" value="VDN41058.1"/>
    <property type="molecule type" value="Genomic_DNA"/>
</dbReference>
<feature type="compositionally biased region" description="Polar residues" evidence="1">
    <location>
        <begin position="67"/>
        <end position="106"/>
    </location>
</feature>
<accession>A0A3P7NXU8</accession>
<protein>
    <submittedName>
        <fullName evidence="2">Uncharacterized protein</fullName>
    </submittedName>
</protein>
<evidence type="ECO:0000256" key="1">
    <source>
        <dbReference type="SAM" id="MobiDB-lite"/>
    </source>
</evidence>
<gene>
    <name evidence="2" type="ORF">DILT_LOCUS18430</name>
</gene>
<proteinExistence type="predicted"/>
<dbReference type="AlphaFoldDB" id="A0A3P7NXU8"/>
<dbReference type="Proteomes" id="UP000281553">
    <property type="component" value="Unassembled WGS sequence"/>
</dbReference>
<sequence length="106" mass="11178">MWSKLPLDNRQDSDHGLVVQETRGATSDISNDQVVTPPTTSSTPIAANVAKLTHDSRQDSDHCLVVQETQGETSDSSDDNAGTPSTPSSRPTAGNVVKTTSRLSTA</sequence>
<keyword evidence="3" id="KW-1185">Reference proteome</keyword>
<feature type="compositionally biased region" description="Polar residues" evidence="1">
    <location>
        <begin position="23"/>
        <end position="34"/>
    </location>
</feature>
<feature type="region of interest" description="Disordered" evidence="1">
    <location>
        <begin position="1"/>
        <end position="44"/>
    </location>
</feature>
<feature type="region of interest" description="Disordered" evidence="1">
    <location>
        <begin position="66"/>
        <end position="106"/>
    </location>
</feature>
<evidence type="ECO:0000313" key="3">
    <source>
        <dbReference type="Proteomes" id="UP000281553"/>
    </source>
</evidence>